<gene>
    <name evidence="2" type="primary">Dsim\GD17097</name>
    <name evidence="2" type="ORF">Dsim_GD17097</name>
</gene>
<name>B4R413_DROSI</name>
<dbReference type="Proteomes" id="UP000000304">
    <property type="component" value="Chromosome X"/>
</dbReference>
<protein>
    <submittedName>
        <fullName evidence="2">GD17097</fullName>
    </submittedName>
</protein>
<dbReference type="HOGENOM" id="CLU_1403842_0_0_1"/>
<dbReference type="GO" id="GO:0030424">
    <property type="term" value="C:axon"/>
    <property type="evidence" value="ECO:0007669"/>
    <property type="project" value="EnsemblMetazoa"/>
</dbReference>
<dbReference type="AlphaFoldDB" id="B4R413"/>
<dbReference type="GO" id="GO:0008016">
    <property type="term" value="P:regulation of heart contraction"/>
    <property type="evidence" value="ECO:0007669"/>
    <property type="project" value="EnsemblMetazoa"/>
</dbReference>
<proteinExistence type="predicted"/>
<feature type="region of interest" description="Disordered" evidence="1">
    <location>
        <begin position="111"/>
        <end position="174"/>
    </location>
</feature>
<accession>B4R413</accession>
<feature type="region of interest" description="Disordered" evidence="1">
    <location>
        <begin position="66"/>
        <end position="97"/>
    </location>
</feature>
<dbReference type="PhylomeDB" id="B4R413"/>
<evidence type="ECO:0000256" key="1">
    <source>
        <dbReference type="SAM" id="MobiDB-lite"/>
    </source>
</evidence>
<dbReference type="GO" id="GO:0005737">
    <property type="term" value="C:cytoplasm"/>
    <property type="evidence" value="ECO:0007669"/>
    <property type="project" value="EnsemblMetazoa"/>
</dbReference>
<dbReference type="OrthoDB" id="2499658at2759"/>
<reference evidence="2 3" key="1">
    <citation type="journal article" date="2007" name="Nature">
        <title>Evolution of genes and genomes on the Drosophila phylogeny.</title>
        <authorList>
            <consortium name="Drosophila 12 Genomes Consortium"/>
            <person name="Clark A.G."/>
            <person name="Eisen M.B."/>
            <person name="Smith D.R."/>
            <person name="Bergman C.M."/>
            <person name="Oliver B."/>
            <person name="Markow T.A."/>
            <person name="Kaufman T.C."/>
            <person name="Kellis M."/>
            <person name="Gelbart W."/>
            <person name="Iyer V.N."/>
            <person name="Pollard D.A."/>
            <person name="Sackton T.B."/>
            <person name="Larracuente A.M."/>
            <person name="Singh N.D."/>
            <person name="Abad J.P."/>
            <person name="Abt D.N."/>
            <person name="Adryan B."/>
            <person name="Aguade M."/>
            <person name="Akashi H."/>
            <person name="Anderson W.W."/>
            <person name="Aquadro C.F."/>
            <person name="Ardell D.H."/>
            <person name="Arguello R."/>
            <person name="Artieri C.G."/>
            <person name="Barbash D.A."/>
            <person name="Barker D."/>
            <person name="Barsanti P."/>
            <person name="Batterham P."/>
            <person name="Batzoglou S."/>
            <person name="Begun D."/>
            <person name="Bhutkar A."/>
            <person name="Blanco E."/>
            <person name="Bosak S.A."/>
            <person name="Bradley R.K."/>
            <person name="Brand A.D."/>
            <person name="Brent M.R."/>
            <person name="Brooks A.N."/>
            <person name="Brown R.H."/>
            <person name="Butlin R.K."/>
            <person name="Caggese C."/>
            <person name="Calvi B.R."/>
            <person name="Bernardo de Carvalho A."/>
            <person name="Caspi A."/>
            <person name="Castrezana S."/>
            <person name="Celniker S.E."/>
            <person name="Chang J.L."/>
            <person name="Chapple C."/>
            <person name="Chatterji S."/>
            <person name="Chinwalla A."/>
            <person name="Civetta A."/>
            <person name="Clifton S.W."/>
            <person name="Comeron J.M."/>
            <person name="Costello J.C."/>
            <person name="Coyne J.A."/>
            <person name="Daub J."/>
            <person name="David R.G."/>
            <person name="Delcher A.L."/>
            <person name="Delehaunty K."/>
            <person name="Do C.B."/>
            <person name="Ebling H."/>
            <person name="Edwards K."/>
            <person name="Eickbush T."/>
            <person name="Evans J.D."/>
            <person name="Filipski A."/>
            <person name="Findeiss S."/>
            <person name="Freyhult E."/>
            <person name="Fulton L."/>
            <person name="Fulton R."/>
            <person name="Garcia A.C."/>
            <person name="Gardiner A."/>
            <person name="Garfield D.A."/>
            <person name="Garvin B.E."/>
            <person name="Gibson G."/>
            <person name="Gilbert D."/>
            <person name="Gnerre S."/>
            <person name="Godfrey J."/>
            <person name="Good R."/>
            <person name="Gotea V."/>
            <person name="Gravely B."/>
            <person name="Greenberg A.J."/>
            <person name="Griffiths-Jones S."/>
            <person name="Gross S."/>
            <person name="Guigo R."/>
            <person name="Gustafson E.A."/>
            <person name="Haerty W."/>
            <person name="Hahn M.W."/>
            <person name="Halligan D.L."/>
            <person name="Halpern A.L."/>
            <person name="Halter G.M."/>
            <person name="Han M.V."/>
            <person name="Heger A."/>
            <person name="Hillier L."/>
            <person name="Hinrichs A.S."/>
            <person name="Holmes I."/>
            <person name="Hoskins R.A."/>
            <person name="Hubisz M.J."/>
            <person name="Hultmark D."/>
            <person name="Huntley M.A."/>
            <person name="Jaffe D.B."/>
            <person name="Jagadeeshan S."/>
            <person name="Jeck W.R."/>
            <person name="Johnson J."/>
            <person name="Jones C.D."/>
            <person name="Jordan W.C."/>
            <person name="Karpen G.H."/>
            <person name="Kataoka E."/>
            <person name="Keightley P.D."/>
            <person name="Kheradpour P."/>
            <person name="Kirkness E.F."/>
            <person name="Koerich L.B."/>
            <person name="Kristiansen K."/>
            <person name="Kudrna D."/>
            <person name="Kulathinal R.J."/>
            <person name="Kumar S."/>
            <person name="Kwok R."/>
            <person name="Lander E."/>
            <person name="Langley C.H."/>
            <person name="Lapoint R."/>
            <person name="Lazzaro B.P."/>
            <person name="Lee S.J."/>
            <person name="Levesque L."/>
            <person name="Li R."/>
            <person name="Lin C.F."/>
            <person name="Lin M.F."/>
            <person name="Lindblad-Toh K."/>
            <person name="Llopart A."/>
            <person name="Long M."/>
            <person name="Low L."/>
            <person name="Lozovsky E."/>
            <person name="Lu J."/>
            <person name="Luo M."/>
            <person name="Machado C.A."/>
            <person name="Makalowski W."/>
            <person name="Marzo M."/>
            <person name="Matsuda M."/>
            <person name="Matzkin L."/>
            <person name="McAllister B."/>
            <person name="McBride C.S."/>
            <person name="McKernan B."/>
            <person name="McKernan K."/>
            <person name="Mendez-Lago M."/>
            <person name="Minx P."/>
            <person name="Mollenhauer M.U."/>
            <person name="Montooth K."/>
            <person name="Mount S.M."/>
            <person name="Mu X."/>
            <person name="Myers E."/>
            <person name="Negre B."/>
            <person name="Newfeld S."/>
            <person name="Nielsen R."/>
            <person name="Noor M.A."/>
            <person name="O'Grady P."/>
            <person name="Pachter L."/>
            <person name="Papaceit M."/>
            <person name="Parisi M.J."/>
            <person name="Parisi M."/>
            <person name="Parts L."/>
            <person name="Pedersen J.S."/>
            <person name="Pesole G."/>
            <person name="Phillippy A.M."/>
            <person name="Ponting C.P."/>
            <person name="Pop M."/>
            <person name="Porcelli D."/>
            <person name="Powell J.R."/>
            <person name="Prohaska S."/>
            <person name="Pruitt K."/>
            <person name="Puig M."/>
            <person name="Quesneville H."/>
            <person name="Ram K.R."/>
            <person name="Rand D."/>
            <person name="Rasmussen M.D."/>
            <person name="Reed L.K."/>
            <person name="Reenan R."/>
            <person name="Reily A."/>
            <person name="Remington K.A."/>
            <person name="Rieger T.T."/>
            <person name="Ritchie M.G."/>
            <person name="Robin C."/>
            <person name="Rogers Y.H."/>
            <person name="Rohde C."/>
            <person name="Rozas J."/>
            <person name="Rubenfield M.J."/>
            <person name="Ruiz A."/>
            <person name="Russo S."/>
            <person name="Salzberg S.L."/>
            <person name="Sanchez-Gracia A."/>
            <person name="Saranga D.J."/>
            <person name="Sato H."/>
            <person name="Schaeffer S.W."/>
            <person name="Schatz M.C."/>
            <person name="Schlenke T."/>
            <person name="Schwartz R."/>
            <person name="Segarra C."/>
            <person name="Singh R.S."/>
            <person name="Sirot L."/>
            <person name="Sirota M."/>
            <person name="Sisneros N.B."/>
            <person name="Smith C.D."/>
            <person name="Smith T.F."/>
            <person name="Spieth J."/>
            <person name="Stage D.E."/>
            <person name="Stark A."/>
            <person name="Stephan W."/>
            <person name="Strausberg R.L."/>
            <person name="Strempel S."/>
            <person name="Sturgill D."/>
            <person name="Sutton G."/>
            <person name="Sutton G.G."/>
            <person name="Tao W."/>
            <person name="Teichmann S."/>
            <person name="Tobari Y.N."/>
            <person name="Tomimura Y."/>
            <person name="Tsolas J.M."/>
            <person name="Valente V.L."/>
            <person name="Venter E."/>
            <person name="Venter J.C."/>
            <person name="Vicario S."/>
            <person name="Vieira F.G."/>
            <person name="Vilella A.J."/>
            <person name="Villasante A."/>
            <person name="Walenz B."/>
            <person name="Wang J."/>
            <person name="Wasserman M."/>
            <person name="Watts T."/>
            <person name="Wilson D."/>
            <person name="Wilson R.K."/>
            <person name="Wing R.A."/>
            <person name="Wolfner M.F."/>
            <person name="Wong A."/>
            <person name="Wong G.K."/>
            <person name="Wu C.I."/>
            <person name="Wu G."/>
            <person name="Yamamoto D."/>
            <person name="Yang H.P."/>
            <person name="Yang S.P."/>
            <person name="Yorke J.A."/>
            <person name="Yoshida K."/>
            <person name="Zdobnov E."/>
            <person name="Zhang P."/>
            <person name="Zhang Y."/>
            <person name="Zimin A.V."/>
            <person name="Baldwin J."/>
            <person name="Abdouelleil A."/>
            <person name="Abdulkadir J."/>
            <person name="Abebe A."/>
            <person name="Abera B."/>
            <person name="Abreu J."/>
            <person name="Acer S.C."/>
            <person name="Aftuck L."/>
            <person name="Alexander A."/>
            <person name="An P."/>
            <person name="Anderson E."/>
            <person name="Anderson S."/>
            <person name="Arachi H."/>
            <person name="Azer M."/>
            <person name="Bachantsang P."/>
            <person name="Barry A."/>
            <person name="Bayul T."/>
            <person name="Berlin A."/>
            <person name="Bessette D."/>
            <person name="Bloom T."/>
            <person name="Blye J."/>
            <person name="Boguslavskiy L."/>
            <person name="Bonnet C."/>
            <person name="Boukhgalter B."/>
            <person name="Bourzgui I."/>
            <person name="Brown A."/>
            <person name="Cahill P."/>
            <person name="Channer S."/>
            <person name="Cheshatsang Y."/>
            <person name="Chuda L."/>
            <person name="Citroen M."/>
            <person name="Collymore A."/>
            <person name="Cooke P."/>
            <person name="Costello M."/>
            <person name="D'Aco K."/>
            <person name="Daza R."/>
            <person name="De Haan G."/>
            <person name="DeGray S."/>
            <person name="DeMaso C."/>
            <person name="Dhargay N."/>
            <person name="Dooley K."/>
            <person name="Dooley E."/>
            <person name="Doricent M."/>
            <person name="Dorje P."/>
            <person name="Dorjee K."/>
            <person name="Dupes A."/>
            <person name="Elong R."/>
            <person name="Falk J."/>
            <person name="Farina A."/>
            <person name="Faro S."/>
            <person name="Ferguson D."/>
            <person name="Fisher S."/>
            <person name="Foley C.D."/>
            <person name="Franke A."/>
            <person name="Friedrich D."/>
            <person name="Gadbois L."/>
            <person name="Gearin G."/>
            <person name="Gearin C.R."/>
            <person name="Giannoukos G."/>
            <person name="Goode T."/>
            <person name="Graham J."/>
            <person name="Grandbois E."/>
            <person name="Grewal S."/>
            <person name="Gyaltsen K."/>
            <person name="Hafez N."/>
            <person name="Hagos B."/>
            <person name="Hall J."/>
            <person name="Henson C."/>
            <person name="Hollinger A."/>
            <person name="Honan T."/>
            <person name="Huard M.D."/>
            <person name="Hughes L."/>
            <person name="Hurhula B."/>
            <person name="Husby M.E."/>
            <person name="Kamat A."/>
            <person name="Kanga B."/>
            <person name="Kashin S."/>
            <person name="Khazanovich D."/>
            <person name="Kisner P."/>
            <person name="Lance K."/>
            <person name="Lara M."/>
            <person name="Lee W."/>
            <person name="Lennon N."/>
            <person name="Letendre F."/>
            <person name="LeVine R."/>
            <person name="Lipovsky A."/>
            <person name="Liu X."/>
            <person name="Liu J."/>
            <person name="Liu S."/>
            <person name="Lokyitsang T."/>
            <person name="Lokyitsang Y."/>
            <person name="Lubonja R."/>
            <person name="Lui A."/>
            <person name="MacDonald P."/>
            <person name="Magnisalis V."/>
            <person name="Maru K."/>
            <person name="Matthews C."/>
            <person name="McCusker W."/>
            <person name="McDonough S."/>
            <person name="Mehta T."/>
            <person name="Meldrim J."/>
            <person name="Meneus L."/>
            <person name="Mihai O."/>
            <person name="Mihalev A."/>
            <person name="Mihova T."/>
            <person name="Mittelman R."/>
            <person name="Mlenga V."/>
            <person name="Montmayeur A."/>
            <person name="Mulrain L."/>
            <person name="Navidi A."/>
            <person name="Naylor J."/>
            <person name="Negash T."/>
            <person name="Nguyen T."/>
            <person name="Nguyen N."/>
            <person name="Nicol R."/>
            <person name="Norbu C."/>
            <person name="Norbu N."/>
            <person name="Novod N."/>
            <person name="O'Neill B."/>
            <person name="Osman S."/>
            <person name="Markiewicz E."/>
            <person name="Oyono O.L."/>
            <person name="Patti C."/>
            <person name="Phunkhang P."/>
            <person name="Pierre F."/>
            <person name="Priest M."/>
            <person name="Raghuraman S."/>
            <person name="Rege F."/>
            <person name="Reyes R."/>
            <person name="Rise C."/>
            <person name="Rogov P."/>
            <person name="Ross K."/>
            <person name="Ryan E."/>
            <person name="Settipalli S."/>
            <person name="Shea T."/>
            <person name="Sherpa N."/>
            <person name="Shi L."/>
            <person name="Shih D."/>
            <person name="Sparrow T."/>
            <person name="Spaulding J."/>
            <person name="Stalker J."/>
            <person name="Stange-Thomann N."/>
            <person name="Stavropoulos S."/>
            <person name="Stone C."/>
            <person name="Strader C."/>
            <person name="Tesfaye S."/>
            <person name="Thomson T."/>
            <person name="Thoulutsang Y."/>
            <person name="Thoulutsang D."/>
            <person name="Topham K."/>
            <person name="Topping I."/>
            <person name="Tsamla T."/>
            <person name="Vassiliev H."/>
            <person name="Vo A."/>
            <person name="Wangchuk T."/>
            <person name="Wangdi T."/>
            <person name="Weiand M."/>
            <person name="Wilkinson J."/>
            <person name="Wilson A."/>
            <person name="Yadav S."/>
            <person name="Young G."/>
            <person name="Yu Q."/>
            <person name="Zembek L."/>
            <person name="Zhong D."/>
            <person name="Zimmer A."/>
            <person name="Zwirko Z."/>
            <person name="Jaffe D.B."/>
            <person name="Alvarez P."/>
            <person name="Brockman W."/>
            <person name="Butler J."/>
            <person name="Chin C."/>
            <person name="Gnerre S."/>
            <person name="Grabherr M."/>
            <person name="Kleber M."/>
            <person name="Mauceli E."/>
            <person name="MacCallum I."/>
        </authorList>
    </citation>
    <scope>NUCLEOTIDE SEQUENCE [LARGE SCALE GENOMIC DNA]</scope>
    <source>
        <strain evidence="3">white501</strain>
    </source>
</reference>
<dbReference type="GO" id="GO:0043025">
    <property type="term" value="C:neuronal cell body"/>
    <property type="evidence" value="ECO:0007669"/>
    <property type="project" value="EnsemblMetazoa"/>
</dbReference>
<sequence length="194" mass="21794">MSKLRHYRSMDQPCSSTCVVIRKKTMTAICFVCNLPIMSHQVGLVWQGGNGWDDLVREQLEESTIRQRLGGRRDSAAQITTPPSTSPPPGLQRRRRSSLAQLTDILREWSGGTKQQQQHHSQQQQQQLQQASRSKAQLNRRETLADLARSLPWRTSTTTDASTGAGGSGEPSPLYDNNHYHEECLRCNSCGLNH</sequence>
<keyword evidence="3" id="KW-1185">Reference proteome</keyword>
<evidence type="ECO:0000313" key="3">
    <source>
        <dbReference type="Proteomes" id="UP000000304"/>
    </source>
</evidence>
<organism evidence="2 3">
    <name type="scientific">Drosophila simulans</name>
    <name type="common">Fruit fly</name>
    <dbReference type="NCBI Taxonomy" id="7240"/>
    <lineage>
        <taxon>Eukaryota</taxon>
        <taxon>Metazoa</taxon>
        <taxon>Ecdysozoa</taxon>
        <taxon>Arthropoda</taxon>
        <taxon>Hexapoda</taxon>
        <taxon>Insecta</taxon>
        <taxon>Pterygota</taxon>
        <taxon>Neoptera</taxon>
        <taxon>Endopterygota</taxon>
        <taxon>Diptera</taxon>
        <taxon>Brachycera</taxon>
        <taxon>Muscomorpha</taxon>
        <taxon>Ephydroidea</taxon>
        <taxon>Drosophilidae</taxon>
        <taxon>Drosophila</taxon>
        <taxon>Sophophora</taxon>
    </lineage>
</organism>
<evidence type="ECO:0000313" key="2">
    <source>
        <dbReference type="EMBL" id="EDX17780.1"/>
    </source>
</evidence>
<dbReference type="EMBL" id="CM000366">
    <property type="protein sequence ID" value="EDX17780.1"/>
    <property type="molecule type" value="Genomic_DNA"/>
</dbReference>
<dbReference type="GO" id="GO:0005634">
    <property type="term" value="C:nucleus"/>
    <property type="evidence" value="ECO:0007669"/>
    <property type="project" value="EnsemblMetazoa"/>
</dbReference>
<feature type="compositionally biased region" description="Basic and acidic residues" evidence="1">
    <location>
        <begin position="66"/>
        <end position="75"/>
    </location>
</feature>
<dbReference type="GO" id="GO:0007615">
    <property type="term" value="P:anesthesia-resistant memory"/>
    <property type="evidence" value="ECO:0007669"/>
    <property type="project" value="EnsemblMetazoa"/>
</dbReference>
<feature type="compositionally biased region" description="Low complexity" evidence="1">
    <location>
        <begin position="114"/>
        <end position="137"/>
    </location>
</feature>